<dbReference type="PROSITE" id="PS00194">
    <property type="entry name" value="THIOREDOXIN_1"/>
    <property type="match status" value="1"/>
</dbReference>
<evidence type="ECO:0000256" key="5">
    <source>
        <dbReference type="ARBA" id="ARBA00023284"/>
    </source>
</evidence>
<dbReference type="Proteomes" id="UP000823636">
    <property type="component" value="Unassembled WGS sequence"/>
</dbReference>
<proteinExistence type="inferred from homology"/>
<gene>
    <name evidence="9" type="primary">trxA</name>
    <name evidence="9" type="ORF">IAC54_02605</name>
</gene>
<dbReference type="GO" id="GO:0005829">
    <property type="term" value="C:cytosol"/>
    <property type="evidence" value="ECO:0007669"/>
    <property type="project" value="TreeGrafter"/>
</dbReference>
<dbReference type="PRINTS" id="PR00421">
    <property type="entry name" value="THIOREDOXIN"/>
</dbReference>
<evidence type="ECO:0000256" key="4">
    <source>
        <dbReference type="ARBA" id="ARBA00023157"/>
    </source>
</evidence>
<dbReference type="InterPro" id="IPR017937">
    <property type="entry name" value="Thioredoxin_CS"/>
</dbReference>
<dbReference type="InterPro" id="IPR013766">
    <property type="entry name" value="Thioredoxin_domain"/>
</dbReference>
<dbReference type="GO" id="GO:0045454">
    <property type="term" value="P:cell redox homeostasis"/>
    <property type="evidence" value="ECO:0007669"/>
    <property type="project" value="TreeGrafter"/>
</dbReference>
<evidence type="ECO:0000313" key="10">
    <source>
        <dbReference type="Proteomes" id="UP000823636"/>
    </source>
</evidence>
<organism evidence="9 10">
    <name type="scientific">Candidatus Caccoplasma merdipullorum</name>
    <dbReference type="NCBI Taxonomy" id="2840718"/>
    <lineage>
        <taxon>Bacteria</taxon>
        <taxon>Pseudomonadati</taxon>
        <taxon>Bacteroidota</taxon>
        <taxon>Bacteroidia</taxon>
        <taxon>Bacteroidales</taxon>
        <taxon>Bacteroidaceae</taxon>
        <taxon>Bacteroidaceae incertae sedis</taxon>
        <taxon>Candidatus Caccoplasma</taxon>
    </lineage>
</organism>
<dbReference type="NCBIfam" id="TIGR01068">
    <property type="entry name" value="thioredoxin"/>
    <property type="match status" value="1"/>
</dbReference>
<dbReference type="PANTHER" id="PTHR45663">
    <property type="entry name" value="GEO12009P1"/>
    <property type="match status" value="1"/>
</dbReference>
<accession>A0A9D9E658</accession>
<sequence length="162" mass="17855">MKRFRFVLAIAALSVLFGCNKAADSKGSDKTDNTAQSSAEVGEGDVIQLNTADFLTKVVNYKDRSERNWNYLGDKPAVVDFYADWCGPCRMMAPLLKEAAKKYAGQVYIYKVDVDKESEVASSFGIQGIPTLMFIPVGRDPEVIVGAIGKEELFSKIDNILK</sequence>
<dbReference type="GO" id="GO:0015035">
    <property type="term" value="F:protein-disulfide reductase activity"/>
    <property type="evidence" value="ECO:0007669"/>
    <property type="project" value="UniProtKB-UniRule"/>
</dbReference>
<feature type="chain" id="PRO_5039008175" description="Thioredoxin" evidence="7">
    <location>
        <begin position="23"/>
        <end position="162"/>
    </location>
</feature>
<feature type="domain" description="Thioredoxin" evidence="8">
    <location>
        <begin position="28"/>
        <end position="162"/>
    </location>
</feature>
<dbReference type="PROSITE" id="PS51257">
    <property type="entry name" value="PROKAR_LIPOPROTEIN"/>
    <property type="match status" value="1"/>
</dbReference>
<comment type="caution">
    <text evidence="9">The sequence shown here is derived from an EMBL/GenBank/DDBJ whole genome shotgun (WGS) entry which is preliminary data.</text>
</comment>
<keyword evidence="7" id="KW-0732">Signal</keyword>
<name>A0A9D9E658_9BACT</name>
<dbReference type="InterPro" id="IPR005746">
    <property type="entry name" value="Thioredoxin"/>
</dbReference>
<dbReference type="CDD" id="cd02947">
    <property type="entry name" value="TRX_family"/>
    <property type="match status" value="1"/>
</dbReference>
<dbReference type="PROSITE" id="PS51352">
    <property type="entry name" value="THIOREDOXIN_2"/>
    <property type="match status" value="1"/>
</dbReference>
<dbReference type="Pfam" id="PF00085">
    <property type="entry name" value="Thioredoxin"/>
    <property type="match status" value="1"/>
</dbReference>
<dbReference type="SUPFAM" id="SSF52833">
    <property type="entry name" value="Thioredoxin-like"/>
    <property type="match status" value="1"/>
</dbReference>
<keyword evidence="4" id="KW-1015">Disulfide bond</keyword>
<keyword evidence="3" id="KW-0249">Electron transport</keyword>
<comment type="similarity">
    <text evidence="1">Belongs to the thioredoxin family.</text>
</comment>
<protein>
    <recommendedName>
        <fullName evidence="6">Thioredoxin</fullName>
    </recommendedName>
</protein>
<dbReference type="EMBL" id="JADIMW010000025">
    <property type="protein sequence ID" value="MBO8437774.1"/>
    <property type="molecule type" value="Genomic_DNA"/>
</dbReference>
<reference evidence="9" key="2">
    <citation type="journal article" date="2021" name="PeerJ">
        <title>Extensive microbial diversity within the chicken gut microbiome revealed by metagenomics and culture.</title>
        <authorList>
            <person name="Gilroy R."/>
            <person name="Ravi A."/>
            <person name="Getino M."/>
            <person name="Pursley I."/>
            <person name="Horton D.L."/>
            <person name="Alikhan N.F."/>
            <person name="Baker D."/>
            <person name="Gharbi K."/>
            <person name="Hall N."/>
            <person name="Watson M."/>
            <person name="Adriaenssens E.M."/>
            <person name="Foster-Nyarko E."/>
            <person name="Jarju S."/>
            <person name="Secka A."/>
            <person name="Antonio M."/>
            <person name="Oren A."/>
            <person name="Chaudhuri R.R."/>
            <person name="La Ragione R."/>
            <person name="Hildebrand F."/>
            <person name="Pallen M.J."/>
        </authorList>
    </citation>
    <scope>NUCLEOTIDE SEQUENCE</scope>
    <source>
        <strain evidence="9">G3-4614</strain>
    </source>
</reference>
<evidence type="ECO:0000256" key="6">
    <source>
        <dbReference type="NCBIfam" id="TIGR01068"/>
    </source>
</evidence>
<keyword evidence="5" id="KW-0676">Redox-active center</keyword>
<evidence type="ECO:0000259" key="8">
    <source>
        <dbReference type="PROSITE" id="PS51352"/>
    </source>
</evidence>
<evidence type="ECO:0000256" key="1">
    <source>
        <dbReference type="ARBA" id="ARBA00008987"/>
    </source>
</evidence>
<keyword evidence="2" id="KW-0813">Transport</keyword>
<feature type="signal peptide" evidence="7">
    <location>
        <begin position="1"/>
        <end position="22"/>
    </location>
</feature>
<dbReference type="InterPro" id="IPR036249">
    <property type="entry name" value="Thioredoxin-like_sf"/>
</dbReference>
<evidence type="ECO:0000256" key="2">
    <source>
        <dbReference type="ARBA" id="ARBA00022448"/>
    </source>
</evidence>
<evidence type="ECO:0000313" key="9">
    <source>
        <dbReference type="EMBL" id="MBO8437774.1"/>
    </source>
</evidence>
<evidence type="ECO:0000256" key="7">
    <source>
        <dbReference type="SAM" id="SignalP"/>
    </source>
</evidence>
<evidence type="ECO:0000256" key="3">
    <source>
        <dbReference type="ARBA" id="ARBA00022982"/>
    </source>
</evidence>
<reference evidence="9" key="1">
    <citation type="submission" date="2020-10" db="EMBL/GenBank/DDBJ databases">
        <authorList>
            <person name="Gilroy R."/>
        </authorList>
    </citation>
    <scope>NUCLEOTIDE SEQUENCE</scope>
    <source>
        <strain evidence="9">G3-4614</strain>
    </source>
</reference>
<dbReference type="Gene3D" id="3.40.30.10">
    <property type="entry name" value="Glutaredoxin"/>
    <property type="match status" value="1"/>
</dbReference>
<dbReference type="AlphaFoldDB" id="A0A9D9E658"/>
<dbReference type="PANTHER" id="PTHR45663:SF11">
    <property type="entry name" value="GEO12009P1"/>
    <property type="match status" value="1"/>
</dbReference>